<evidence type="ECO:0000313" key="3">
    <source>
        <dbReference type="Proteomes" id="UP000479293"/>
    </source>
</evidence>
<dbReference type="Gene3D" id="3.20.20.150">
    <property type="entry name" value="Divalent-metal-dependent TIM barrel enzymes"/>
    <property type="match status" value="1"/>
</dbReference>
<accession>A0A7C9BDP1</accession>
<keyword evidence="3" id="KW-1185">Reference proteome</keyword>
<comment type="caution">
    <text evidence="2">The sequence shown here is derived from an EMBL/GenBank/DDBJ whole genome shotgun (WGS) entry which is preliminary data.</text>
</comment>
<dbReference type="SUPFAM" id="SSF51658">
    <property type="entry name" value="Xylose isomerase-like"/>
    <property type="match status" value="1"/>
</dbReference>
<reference evidence="2 3" key="1">
    <citation type="submission" date="2019-10" db="EMBL/GenBank/DDBJ databases">
        <title>Draft Genome Sequence of Cytophagaceae sp. SJW1-29.</title>
        <authorList>
            <person name="Choi A."/>
        </authorList>
    </citation>
    <scope>NUCLEOTIDE SEQUENCE [LARGE SCALE GENOMIC DNA]</scope>
    <source>
        <strain evidence="2 3">SJW1-29</strain>
    </source>
</reference>
<feature type="domain" description="Xylose isomerase-like TIM barrel" evidence="1">
    <location>
        <begin position="58"/>
        <end position="274"/>
    </location>
</feature>
<dbReference type="RefSeq" id="WP_152756972.1">
    <property type="nucleotide sequence ID" value="NZ_WHLY01000002.1"/>
</dbReference>
<sequence>MKHSTRKEFLQDLSLLAAASLIPGLSFAETDLVKKSKMKLGLVTYLWAKDWDVPTIIENCTKTGINGVELRVEHAHKVMPDISAARRMEVKKMFADSPVQIVGMGTNEQYDSPNPAKLKANMDRTKEFIKLSADIGGTGVKVKPNQFHKDVPHEKTLEQIGRSLSELGQYAADFGQKIRLEVHGNGTQELPNIKTIMDNCPSRNAAVCWNCNPEDLIGQGLEYNFNLVKDRFGDTVHVRELDSSDYPYQKLMNLFKDINYKGWILLECRTDPKDKVAALMDQKKIFEGMVKG</sequence>
<organism evidence="2 3">
    <name type="scientific">Salmonirosea aquatica</name>
    <dbReference type="NCBI Taxonomy" id="2654236"/>
    <lineage>
        <taxon>Bacteria</taxon>
        <taxon>Pseudomonadati</taxon>
        <taxon>Bacteroidota</taxon>
        <taxon>Cytophagia</taxon>
        <taxon>Cytophagales</taxon>
        <taxon>Spirosomataceae</taxon>
        <taxon>Salmonirosea</taxon>
    </lineage>
</organism>
<dbReference type="PANTHER" id="PTHR12110:SF21">
    <property type="entry name" value="XYLOSE ISOMERASE-LIKE TIM BARREL DOMAIN-CONTAINING PROTEIN"/>
    <property type="match status" value="1"/>
</dbReference>
<dbReference type="InterPro" id="IPR036237">
    <property type="entry name" value="Xyl_isomerase-like_sf"/>
</dbReference>
<dbReference type="PANTHER" id="PTHR12110">
    <property type="entry name" value="HYDROXYPYRUVATE ISOMERASE"/>
    <property type="match status" value="1"/>
</dbReference>
<name>A0A7C9BDP1_9BACT</name>
<protein>
    <submittedName>
        <fullName evidence="2">TIM barrel protein</fullName>
    </submittedName>
</protein>
<dbReference type="InterPro" id="IPR013022">
    <property type="entry name" value="Xyl_isomerase-like_TIM-brl"/>
</dbReference>
<proteinExistence type="predicted"/>
<dbReference type="Proteomes" id="UP000479293">
    <property type="component" value="Unassembled WGS sequence"/>
</dbReference>
<gene>
    <name evidence="2" type="ORF">GBK04_03750</name>
</gene>
<dbReference type="InterPro" id="IPR050312">
    <property type="entry name" value="IolE/XylAMocC-like"/>
</dbReference>
<dbReference type="Pfam" id="PF01261">
    <property type="entry name" value="AP_endonuc_2"/>
    <property type="match status" value="1"/>
</dbReference>
<dbReference type="EMBL" id="WHLY01000002">
    <property type="protein sequence ID" value="MPR32481.1"/>
    <property type="molecule type" value="Genomic_DNA"/>
</dbReference>
<evidence type="ECO:0000259" key="1">
    <source>
        <dbReference type="Pfam" id="PF01261"/>
    </source>
</evidence>
<dbReference type="AlphaFoldDB" id="A0A7C9BDP1"/>
<evidence type="ECO:0000313" key="2">
    <source>
        <dbReference type="EMBL" id="MPR32481.1"/>
    </source>
</evidence>